<proteinExistence type="predicted"/>
<feature type="non-terminal residue" evidence="1">
    <location>
        <position position="42"/>
    </location>
</feature>
<gene>
    <name evidence="1" type="ORF">RPERSI_LOCUS36921</name>
</gene>
<name>A0ACA9T094_9GLOM</name>
<organism evidence="1 2">
    <name type="scientific">Racocetra persica</name>
    <dbReference type="NCBI Taxonomy" id="160502"/>
    <lineage>
        <taxon>Eukaryota</taxon>
        <taxon>Fungi</taxon>
        <taxon>Fungi incertae sedis</taxon>
        <taxon>Mucoromycota</taxon>
        <taxon>Glomeromycotina</taxon>
        <taxon>Glomeromycetes</taxon>
        <taxon>Diversisporales</taxon>
        <taxon>Gigasporaceae</taxon>
        <taxon>Racocetra</taxon>
    </lineage>
</organism>
<keyword evidence="2" id="KW-1185">Reference proteome</keyword>
<accession>A0ACA9T094</accession>
<evidence type="ECO:0000313" key="2">
    <source>
        <dbReference type="Proteomes" id="UP000789920"/>
    </source>
</evidence>
<dbReference type="Proteomes" id="UP000789920">
    <property type="component" value="Unassembled WGS sequence"/>
</dbReference>
<feature type="non-terminal residue" evidence="1">
    <location>
        <position position="1"/>
    </location>
</feature>
<dbReference type="EMBL" id="CAJVQC010180223">
    <property type="protein sequence ID" value="CAG8852136.1"/>
    <property type="molecule type" value="Genomic_DNA"/>
</dbReference>
<protein>
    <submittedName>
        <fullName evidence="1">22418_t:CDS:1</fullName>
    </submittedName>
</protein>
<reference evidence="1" key="1">
    <citation type="submission" date="2021-06" db="EMBL/GenBank/DDBJ databases">
        <authorList>
            <person name="Kallberg Y."/>
            <person name="Tangrot J."/>
            <person name="Rosling A."/>
        </authorList>
    </citation>
    <scope>NUCLEOTIDE SEQUENCE</scope>
    <source>
        <strain evidence="1">MA461A</strain>
    </source>
</reference>
<evidence type="ECO:0000313" key="1">
    <source>
        <dbReference type="EMBL" id="CAG8852136.1"/>
    </source>
</evidence>
<sequence>DLEANSQQNIKDNDYEDPIAESSIKRKAKEIEKDDDKKKKYT</sequence>
<comment type="caution">
    <text evidence="1">The sequence shown here is derived from an EMBL/GenBank/DDBJ whole genome shotgun (WGS) entry which is preliminary data.</text>
</comment>